<dbReference type="STRING" id="1122133.SAMN02745157_1871"/>
<dbReference type="InterPro" id="IPR009057">
    <property type="entry name" value="Homeodomain-like_sf"/>
</dbReference>
<dbReference type="InterPro" id="IPR000281">
    <property type="entry name" value="HTH_RpiR"/>
</dbReference>
<evidence type="ECO:0000256" key="3">
    <source>
        <dbReference type="ARBA" id="ARBA00023163"/>
    </source>
</evidence>
<dbReference type="RefSeq" id="WP_073052367.1">
    <property type="nucleotide sequence ID" value="NZ_FQUP01000001.1"/>
</dbReference>
<keyword evidence="2" id="KW-0238">DNA-binding</keyword>
<dbReference type="InterPro" id="IPR036388">
    <property type="entry name" value="WH-like_DNA-bd_sf"/>
</dbReference>
<dbReference type="EMBL" id="FQUP01000001">
    <property type="protein sequence ID" value="SHF19540.1"/>
    <property type="molecule type" value="Genomic_DNA"/>
</dbReference>
<dbReference type="Pfam" id="PF01380">
    <property type="entry name" value="SIS"/>
    <property type="match status" value="1"/>
</dbReference>
<dbReference type="PROSITE" id="PS51071">
    <property type="entry name" value="HTH_RPIR"/>
    <property type="match status" value="1"/>
</dbReference>
<dbReference type="GO" id="GO:0003677">
    <property type="term" value="F:DNA binding"/>
    <property type="evidence" value="ECO:0007669"/>
    <property type="project" value="UniProtKB-KW"/>
</dbReference>
<dbReference type="Gene3D" id="1.10.10.10">
    <property type="entry name" value="Winged helix-like DNA-binding domain superfamily/Winged helix DNA-binding domain"/>
    <property type="match status" value="1"/>
</dbReference>
<dbReference type="Pfam" id="PF01418">
    <property type="entry name" value="HTH_6"/>
    <property type="match status" value="1"/>
</dbReference>
<keyword evidence="6" id="KW-1185">Reference proteome</keyword>
<accession>A0A1M4ZN72</accession>
<dbReference type="PANTHER" id="PTHR30514">
    <property type="entry name" value="GLUCOKINASE"/>
    <property type="match status" value="1"/>
</dbReference>
<protein>
    <submittedName>
        <fullName evidence="5">Transcriptional regulator, RpiR family</fullName>
    </submittedName>
</protein>
<keyword evidence="1" id="KW-0805">Transcription regulation</keyword>
<dbReference type="GO" id="GO:0003700">
    <property type="term" value="F:DNA-binding transcription factor activity"/>
    <property type="evidence" value="ECO:0007669"/>
    <property type="project" value="InterPro"/>
</dbReference>
<keyword evidence="3" id="KW-0804">Transcription</keyword>
<sequence>MSSERDEIQVVSAAPRDFWQLREAMVSRKDQLPKRLAQVAAYAMANPDDVAFGTAASIAVKAEVQPSTLVRFAQAFGYQGFSDLQEVFQDRLRDRTSSYSERLRALDTHTGGNAKTAALFAGFCDGIERSAEALRERVPVERIDAAVMLLAQAETIYLVGQRRSYPVSSYLSYAFGKLGVKSVLVGSPQGTDPETLGFAGPRDAAIAVSFTPYASAALAYTRQVAEQNVPLVVITDSPFSPLITKDCVWFEVVEADFEGFRLLSATMALAMTLAVAVADARRA</sequence>
<feature type="domain" description="HTH rpiR-type" evidence="4">
    <location>
        <begin position="19"/>
        <end position="95"/>
    </location>
</feature>
<dbReference type="Proteomes" id="UP000184485">
    <property type="component" value="Unassembled WGS sequence"/>
</dbReference>
<dbReference type="PANTHER" id="PTHR30514:SF20">
    <property type="entry name" value="TRANSCRIPTIONAL REGULATOR"/>
    <property type="match status" value="1"/>
</dbReference>
<name>A0A1M4ZN72_9HYPH</name>
<dbReference type="InterPro" id="IPR001347">
    <property type="entry name" value="SIS_dom"/>
</dbReference>
<evidence type="ECO:0000259" key="4">
    <source>
        <dbReference type="PROSITE" id="PS51071"/>
    </source>
</evidence>
<evidence type="ECO:0000313" key="6">
    <source>
        <dbReference type="Proteomes" id="UP000184485"/>
    </source>
</evidence>
<dbReference type="GO" id="GO:1901135">
    <property type="term" value="P:carbohydrate derivative metabolic process"/>
    <property type="evidence" value="ECO:0007669"/>
    <property type="project" value="InterPro"/>
</dbReference>
<organism evidence="5 6">
    <name type="scientific">Kaistia soli DSM 19436</name>
    <dbReference type="NCBI Taxonomy" id="1122133"/>
    <lineage>
        <taxon>Bacteria</taxon>
        <taxon>Pseudomonadati</taxon>
        <taxon>Pseudomonadota</taxon>
        <taxon>Alphaproteobacteria</taxon>
        <taxon>Hyphomicrobiales</taxon>
        <taxon>Kaistiaceae</taxon>
        <taxon>Kaistia</taxon>
    </lineage>
</organism>
<dbReference type="InterPro" id="IPR046348">
    <property type="entry name" value="SIS_dom_sf"/>
</dbReference>
<gene>
    <name evidence="5" type="ORF">SAMN02745157_1871</name>
</gene>
<evidence type="ECO:0000256" key="1">
    <source>
        <dbReference type="ARBA" id="ARBA00023015"/>
    </source>
</evidence>
<dbReference type="CDD" id="cd05013">
    <property type="entry name" value="SIS_RpiR"/>
    <property type="match status" value="1"/>
</dbReference>
<dbReference type="Gene3D" id="3.40.50.10490">
    <property type="entry name" value="Glucose-6-phosphate isomerase like protein, domain 1"/>
    <property type="match status" value="1"/>
</dbReference>
<evidence type="ECO:0000313" key="5">
    <source>
        <dbReference type="EMBL" id="SHF19540.1"/>
    </source>
</evidence>
<dbReference type="SUPFAM" id="SSF46689">
    <property type="entry name" value="Homeodomain-like"/>
    <property type="match status" value="1"/>
</dbReference>
<dbReference type="InterPro" id="IPR047640">
    <property type="entry name" value="RpiR-like"/>
</dbReference>
<proteinExistence type="predicted"/>
<dbReference type="AlphaFoldDB" id="A0A1M4ZN72"/>
<dbReference type="SUPFAM" id="SSF53697">
    <property type="entry name" value="SIS domain"/>
    <property type="match status" value="1"/>
</dbReference>
<dbReference type="GO" id="GO:0097367">
    <property type="term" value="F:carbohydrate derivative binding"/>
    <property type="evidence" value="ECO:0007669"/>
    <property type="project" value="InterPro"/>
</dbReference>
<dbReference type="InterPro" id="IPR035472">
    <property type="entry name" value="RpiR-like_SIS"/>
</dbReference>
<reference evidence="5 6" key="1">
    <citation type="submission" date="2016-11" db="EMBL/GenBank/DDBJ databases">
        <authorList>
            <person name="Jaros S."/>
            <person name="Januszkiewicz K."/>
            <person name="Wedrychowicz H."/>
        </authorList>
    </citation>
    <scope>NUCLEOTIDE SEQUENCE [LARGE SCALE GENOMIC DNA]</scope>
    <source>
        <strain evidence="5 6">DSM 19436</strain>
    </source>
</reference>
<dbReference type="OrthoDB" id="9814005at2"/>
<evidence type="ECO:0000256" key="2">
    <source>
        <dbReference type="ARBA" id="ARBA00023125"/>
    </source>
</evidence>